<dbReference type="EMBL" id="JBBPBN010000003">
    <property type="protein sequence ID" value="KAK9043399.1"/>
    <property type="molecule type" value="Genomic_DNA"/>
</dbReference>
<sequence length="152" mass="16719">MRNPSDDPKDCSNVGEKPLDNLDPRESGKGLSLGDGMHVDVVVPMGDVEHTILKQQPKIEQANSSVERNAYFDGMNETMKDDIVSMEVRVTSCSGSGSSKVSYAAMVFSKAKVHDVSKSISMVFDVVVEDANYMINHNGDFSSIKFLEHQIF</sequence>
<dbReference type="Proteomes" id="UP001396334">
    <property type="component" value="Unassembled WGS sequence"/>
</dbReference>
<feature type="region of interest" description="Disordered" evidence="1">
    <location>
        <begin position="1"/>
        <end position="34"/>
    </location>
</feature>
<feature type="compositionally biased region" description="Basic and acidic residues" evidence="1">
    <location>
        <begin position="17"/>
        <end position="28"/>
    </location>
</feature>
<feature type="compositionally biased region" description="Basic and acidic residues" evidence="1">
    <location>
        <begin position="1"/>
        <end position="10"/>
    </location>
</feature>
<gene>
    <name evidence="2" type="ORF">V6N11_071744</name>
</gene>
<proteinExistence type="predicted"/>
<protein>
    <submittedName>
        <fullName evidence="2">Uncharacterized protein</fullName>
    </submittedName>
</protein>
<evidence type="ECO:0000313" key="3">
    <source>
        <dbReference type="Proteomes" id="UP001396334"/>
    </source>
</evidence>
<organism evidence="2 3">
    <name type="scientific">Hibiscus sabdariffa</name>
    <name type="common">roselle</name>
    <dbReference type="NCBI Taxonomy" id="183260"/>
    <lineage>
        <taxon>Eukaryota</taxon>
        <taxon>Viridiplantae</taxon>
        <taxon>Streptophyta</taxon>
        <taxon>Embryophyta</taxon>
        <taxon>Tracheophyta</taxon>
        <taxon>Spermatophyta</taxon>
        <taxon>Magnoliopsida</taxon>
        <taxon>eudicotyledons</taxon>
        <taxon>Gunneridae</taxon>
        <taxon>Pentapetalae</taxon>
        <taxon>rosids</taxon>
        <taxon>malvids</taxon>
        <taxon>Malvales</taxon>
        <taxon>Malvaceae</taxon>
        <taxon>Malvoideae</taxon>
        <taxon>Hibiscus</taxon>
    </lineage>
</organism>
<reference evidence="2 3" key="1">
    <citation type="journal article" date="2024" name="G3 (Bethesda)">
        <title>Genome assembly of Hibiscus sabdariffa L. provides insights into metabolisms of medicinal natural products.</title>
        <authorList>
            <person name="Kim T."/>
        </authorList>
    </citation>
    <scope>NUCLEOTIDE SEQUENCE [LARGE SCALE GENOMIC DNA]</scope>
    <source>
        <strain evidence="2">TK-2024</strain>
        <tissue evidence="2">Old leaves</tissue>
    </source>
</reference>
<evidence type="ECO:0000256" key="1">
    <source>
        <dbReference type="SAM" id="MobiDB-lite"/>
    </source>
</evidence>
<comment type="caution">
    <text evidence="2">The sequence shown here is derived from an EMBL/GenBank/DDBJ whole genome shotgun (WGS) entry which is preliminary data.</text>
</comment>
<accession>A0ABR2U1P4</accession>
<keyword evidence="3" id="KW-1185">Reference proteome</keyword>
<name>A0ABR2U1P4_9ROSI</name>
<evidence type="ECO:0000313" key="2">
    <source>
        <dbReference type="EMBL" id="KAK9043399.1"/>
    </source>
</evidence>